<dbReference type="EMBL" id="LAUZ02000210">
    <property type="protein sequence ID" value="KKO60594.1"/>
    <property type="molecule type" value="Genomic_DNA"/>
</dbReference>
<gene>
    <name evidence="1" type="ORF">WN67_33120</name>
</gene>
<sequence>MAGSTHGAAVTAIASALPGLAVTTRCSLSGSVGADCAVRAVDAVAAIATVASVAAIASAAGPAGGTGAGTGAATSGIAASATRTAGTTVLSLLSGLARGDAVGTIASGDSITSIASAAAIPAGAAGALGSRSSDRTGATACATGARRARGACRTAGATVAACPTALPGLTCLTGPLRQRLIGSVAESVCPDAAVSAIGAVSSVATARAVTRRAAVPVHTDGADLPTGPGVCQTACGTGVSAAPARSACAACDSARTRSSGRGGIRTG</sequence>
<proteinExistence type="predicted"/>
<comment type="caution">
    <text evidence="1">The sequence shown here is derived from an EMBL/GenBank/DDBJ whole genome shotgun (WGS) entry which is preliminary data.</text>
</comment>
<dbReference type="Proteomes" id="UP000034150">
    <property type="component" value="Unassembled WGS sequence"/>
</dbReference>
<keyword evidence="2" id="KW-1185">Reference proteome</keyword>
<protein>
    <submittedName>
        <fullName evidence="1">Uncharacterized protein</fullName>
    </submittedName>
</protein>
<reference evidence="1 2" key="1">
    <citation type="journal article" date="2015" name="Genome Announc.">
        <title>Draft Genome Sequence of Mycobacterium obuense Strain UC1, Isolated from Patient Sputum.</title>
        <authorList>
            <person name="Greninger A.L."/>
            <person name="Cunningham G."/>
            <person name="Hsu E.D."/>
            <person name="Yu J.M."/>
            <person name="Chiu C.Y."/>
            <person name="Miller S."/>
        </authorList>
    </citation>
    <scope>NUCLEOTIDE SEQUENCE [LARGE SCALE GENOMIC DNA]</scope>
    <source>
        <strain evidence="1 2">UC1</strain>
    </source>
</reference>
<name>A0A0M2WCP1_9MYCO</name>
<evidence type="ECO:0000313" key="2">
    <source>
        <dbReference type="Proteomes" id="UP000034150"/>
    </source>
</evidence>
<organism evidence="1 2">
    <name type="scientific">Mycolicibacterium obuense</name>
    <dbReference type="NCBI Taxonomy" id="1807"/>
    <lineage>
        <taxon>Bacteria</taxon>
        <taxon>Bacillati</taxon>
        <taxon>Actinomycetota</taxon>
        <taxon>Actinomycetes</taxon>
        <taxon>Mycobacteriales</taxon>
        <taxon>Mycobacteriaceae</taxon>
        <taxon>Mycolicibacterium</taxon>
    </lineage>
</organism>
<evidence type="ECO:0000313" key="1">
    <source>
        <dbReference type="EMBL" id="KKO60594.1"/>
    </source>
</evidence>
<accession>A0A0M2WCP1</accession>
<dbReference type="PATRIC" id="fig|1807.13.peg.6388"/>
<dbReference type="AlphaFoldDB" id="A0A0M2WCP1"/>